<dbReference type="Gene3D" id="3.40.50.300">
    <property type="entry name" value="P-loop containing nucleotide triphosphate hydrolases"/>
    <property type="match status" value="1"/>
</dbReference>
<proteinExistence type="inferred from homology"/>
<dbReference type="Pfam" id="PF00004">
    <property type="entry name" value="AAA"/>
    <property type="match status" value="1"/>
</dbReference>
<dbReference type="InterPro" id="IPR003593">
    <property type="entry name" value="AAA+_ATPase"/>
</dbReference>
<dbReference type="SMART" id="SM00382">
    <property type="entry name" value="AAA"/>
    <property type="match status" value="1"/>
</dbReference>
<protein>
    <recommendedName>
        <fullName evidence="5">AAA+ ATPase domain-containing protein</fullName>
    </recommendedName>
</protein>
<keyword evidence="4" id="KW-1133">Transmembrane helix</keyword>
<evidence type="ECO:0000313" key="6">
    <source>
        <dbReference type="EMBL" id="QHT86052.1"/>
    </source>
</evidence>
<dbReference type="InterPro" id="IPR003960">
    <property type="entry name" value="ATPase_AAA_CS"/>
</dbReference>
<dbReference type="GO" id="GO:0005524">
    <property type="term" value="F:ATP binding"/>
    <property type="evidence" value="ECO:0007669"/>
    <property type="project" value="InterPro"/>
</dbReference>
<dbReference type="SUPFAM" id="SSF52540">
    <property type="entry name" value="P-loop containing nucleoside triphosphate hydrolases"/>
    <property type="match status" value="1"/>
</dbReference>
<accession>A0A6C0HZV6</accession>
<reference evidence="6" key="1">
    <citation type="journal article" date="2020" name="Nature">
        <title>Giant virus diversity and host interactions through global metagenomics.</title>
        <authorList>
            <person name="Schulz F."/>
            <person name="Roux S."/>
            <person name="Paez-Espino D."/>
            <person name="Jungbluth S."/>
            <person name="Walsh D.A."/>
            <person name="Denef V.J."/>
            <person name="McMahon K.D."/>
            <person name="Konstantinidis K.T."/>
            <person name="Eloe-Fadrosh E.A."/>
            <person name="Kyrpides N.C."/>
            <person name="Woyke T."/>
        </authorList>
    </citation>
    <scope>NUCLEOTIDE SEQUENCE</scope>
    <source>
        <strain evidence="6">GVMAG-M-3300023184-184</strain>
    </source>
</reference>
<dbReference type="PANTHER" id="PTHR23070">
    <property type="entry name" value="BCS1 AAA-TYPE ATPASE"/>
    <property type="match status" value="1"/>
</dbReference>
<dbReference type="GO" id="GO:0016887">
    <property type="term" value="F:ATP hydrolysis activity"/>
    <property type="evidence" value="ECO:0007669"/>
    <property type="project" value="InterPro"/>
</dbReference>
<keyword evidence="4" id="KW-0812">Transmembrane</keyword>
<evidence type="ECO:0000256" key="2">
    <source>
        <dbReference type="SAM" id="Coils"/>
    </source>
</evidence>
<feature type="domain" description="AAA+ ATPase" evidence="5">
    <location>
        <begin position="281"/>
        <end position="463"/>
    </location>
</feature>
<evidence type="ECO:0000256" key="3">
    <source>
        <dbReference type="SAM" id="MobiDB-lite"/>
    </source>
</evidence>
<name>A0A6C0HZV6_9ZZZZ</name>
<dbReference type="InterPro" id="IPR027417">
    <property type="entry name" value="P-loop_NTPase"/>
</dbReference>
<dbReference type="AlphaFoldDB" id="A0A6C0HZV6"/>
<feature type="coiled-coil region" evidence="2">
    <location>
        <begin position="569"/>
        <end position="596"/>
    </location>
</feature>
<evidence type="ECO:0000259" key="5">
    <source>
        <dbReference type="SMART" id="SM00382"/>
    </source>
</evidence>
<comment type="similarity">
    <text evidence="1">Belongs to the AAA ATPase family. BCS1 subfamily.</text>
</comment>
<dbReference type="EMBL" id="MN740057">
    <property type="protein sequence ID" value="QHT86052.1"/>
    <property type="molecule type" value="Genomic_DNA"/>
</dbReference>
<evidence type="ECO:0000256" key="4">
    <source>
        <dbReference type="SAM" id="Phobius"/>
    </source>
</evidence>
<keyword evidence="2" id="KW-0175">Coiled coil</keyword>
<evidence type="ECO:0000256" key="1">
    <source>
        <dbReference type="ARBA" id="ARBA00007448"/>
    </source>
</evidence>
<dbReference type="InterPro" id="IPR003959">
    <property type="entry name" value="ATPase_AAA_core"/>
</dbReference>
<feature type="transmembrane region" description="Helical" evidence="4">
    <location>
        <begin position="43"/>
        <end position="65"/>
    </location>
</feature>
<keyword evidence="4" id="KW-0472">Membrane</keyword>
<sequence length="672" mass="77520">MNAIPPPQNNNMMEMLKSQLMTITMMKSMNGEKSAGDNSSMNMLYIFIITGLIDFICKTVAPLAINKFNEYYNNKLKNTKDLLQNMATSKDSIKSSSITIQIKISDHENIYGQALLDYITNNNNTKHITYKKQNFILNQKDVIEICDDLFINLKENKMSESTTDKSPVDFEQTIELFSYTKTTHELRTFLNKLSYDYELKLKNKLGDHIYYFNQHPMNLPADSNGNKDFSKLPSTTVFTMKKFQTNRKFSNLFGPEIDVVKKRVEFFIKNKKWYDEKGIPYTIGLLLSGQAGAGKTSSVKCLANETNRHIININLNNDITKTQFENLFFNEVISVLNTSTGQTEKYSIPLDQRIYVLEDIDCQSDLVMERSLKKPVEVKEEKQPDITALNSVKTNPNKPDTYNNPVQSGSEGLDLSFLLNILDGVLEIPGRIVIMTSNYIDKLDHALIRPGRIDIIANFKKCVNTTLIQMIEFFYDLSLTENDKTRILALKEYIVSPAEMGKVMFENFDDFRNTIETLEKMHRNNHEEEMLSQFYLKHGRMPVHDDGFYLHGSEEDHKYQMAVKKMININKTEIKQSELSEKVEKEEVEKEEVEKEEKVFFLSTIKVGKDENNRLNSTNKCVELLECIDYKNIETQQQHMSRCSITSTNKAYGDSLEMFDHTNVFSSGVSVF</sequence>
<dbReference type="PROSITE" id="PS00674">
    <property type="entry name" value="AAA"/>
    <property type="match status" value="1"/>
</dbReference>
<dbReference type="InterPro" id="IPR050747">
    <property type="entry name" value="Mitochondrial_chaperone_BCS1"/>
</dbReference>
<feature type="compositionally biased region" description="Polar residues" evidence="3">
    <location>
        <begin position="388"/>
        <end position="406"/>
    </location>
</feature>
<organism evidence="6">
    <name type="scientific">viral metagenome</name>
    <dbReference type="NCBI Taxonomy" id="1070528"/>
    <lineage>
        <taxon>unclassified sequences</taxon>
        <taxon>metagenomes</taxon>
        <taxon>organismal metagenomes</taxon>
    </lineage>
</organism>
<feature type="region of interest" description="Disordered" evidence="3">
    <location>
        <begin position="384"/>
        <end position="406"/>
    </location>
</feature>